<proteinExistence type="predicted"/>
<dbReference type="Proteomes" id="UP000676885">
    <property type="component" value="Chromosome"/>
</dbReference>
<dbReference type="AlphaFoldDB" id="A0A975M2Q5"/>
<organism evidence="1 2">
    <name type="scientific">Arthrobacter jiangjiafuii</name>
    <dbReference type="NCBI Taxonomy" id="2817475"/>
    <lineage>
        <taxon>Bacteria</taxon>
        <taxon>Bacillati</taxon>
        <taxon>Actinomycetota</taxon>
        <taxon>Actinomycetes</taxon>
        <taxon>Micrococcales</taxon>
        <taxon>Micrococcaceae</taxon>
        <taxon>Arthrobacter</taxon>
    </lineage>
</organism>
<gene>
    <name evidence="1" type="ORF">KKR91_09685</name>
</gene>
<dbReference type="KEGG" id="ajg:KKR91_09685"/>
<accession>A0A975M2Q5</accession>
<dbReference type="RefSeq" id="WP_210229057.1">
    <property type="nucleotide sequence ID" value="NZ_CP076022.1"/>
</dbReference>
<keyword evidence="2" id="KW-1185">Reference proteome</keyword>
<evidence type="ECO:0000313" key="2">
    <source>
        <dbReference type="Proteomes" id="UP000676885"/>
    </source>
</evidence>
<dbReference type="EMBL" id="CP076022">
    <property type="protein sequence ID" value="QWC08817.1"/>
    <property type="molecule type" value="Genomic_DNA"/>
</dbReference>
<name>A0A975M2Q5_9MICC</name>
<sequence>MKGPHVIDVPVLLSVWVLCVATDWSTGTKIALNVAAVAVLCLKEVLLHRRLQRLALTAAGTSAAKARHRSFAAA</sequence>
<evidence type="ECO:0000313" key="1">
    <source>
        <dbReference type="EMBL" id="QWC08817.1"/>
    </source>
</evidence>
<protein>
    <submittedName>
        <fullName evidence="1">Uncharacterized protein</fullName>
    </submittedName>
</protein>
<reference evidence="1 2" key="1">
    <citation type="submission" date="2021-05" db="EMBL/GenBank/DDBJ databases">
        <title>Novel species in genus Arthrobacter.</title>
        <authorList>
            <person name="Zhang G."/>
        </authorList>
    </citation>
    <scope>NUCLEOTIDE SEQUENCE [LARGE SCALE GENOMIC DNA]</scope>
    <source>
        <strain evidence="2">zg-ZUI227</strain>
    </source>
</reference>